<gene>
    <name evidence="2" type="ORF">BT62DRAFT_165310</name>
</gene>
<dbReference type="EMBL" id="MU250536">
    <property type="protein sequence ID" value="KAG7445586.1"/>
    <property type="molecule type" value="Genomic_DNA"/>
</dbReference>
<feature type="compositionally biased region" description="Polar residues" evidence="1">
    <location>
        <begin position="61"/>
        <end position="70"/>
    </location>
</feature>
<proteinExistence type="predicted"/>
<dbReference type="Proteomes" id="UP000812287">
    <property type="component" value="Unassembled WGS sequence"/>
</dbReference>
<feature type="region of interest" description="Disordered" evidence="1">
    <location>
        <begin position="1"/>
        <end position="84"/>
    </location>
</feature>
<reference evidence="2" key="1">
    <citation type="submission" date="2020-11" db="EMBL/GenBank/DDBJ databases">
        <title>Adaptations for nitrogen fixation in a non-lichenized fungal sporocarp promotes dispersal by wood-feeding termites.</title>
        <authorList>
            <consortium name="DOE Joint Genome Institute"/>
            <person name="Koch R.A."/>
            <person name="Yoon G."/>
            <person name="Arayal U."/>
            <person name="Lail K."/>
            <person name="Amirebrahimi M."/>
            <person name="Labutti K."/>
            <person name="Lipzen A."/>
            <person name="Riley R."/>
            <person name="Barry K."/>
            <person name="Henrissat B."/>
            <person name="Grigoriev I.V."/>
            <person name="Herr J.R."/>
            <person name="Aime M.C."/>
        </authorList>
    </citation>
    <scope>NUCLEOTIDE SEQUENCE</scope>
    <source>
        <strain evidence="2">MCA 3950</strain>
    </source>
</reference>
<dbReference type="GeneID" id="66102197"/>
<evidence type="ECO:0000313" key="3">
    <source>
        <dbReference type="Proteomes" id="UP000812287"/>
    </source>
</evidence>
<name>A0A9P7VTD1_9AGAR</name>
<sequence length="84" mass="8950">MVAVAPKGSDSSDHGHGHLPTVEEQSHHHTSTPATAGSNHAKVAHHLRRPSNDQSAIAGLSNPSVDPQLNKSKKSAKKRHVEQE</sequence>
<evidence type="ECO:0000256" key="1">
    <source>
        <dbReference type="SAM" id="MobiDB-lite"/>
    </source>
</evidence>
<organism evidence="2 3">
    <name type="scientific">Guyanagaster necrorhizus</name>
    <dbReference type="NCBI Taxonomy" id="856835"/>
    <lineage>
        <taxon>Eukaryota</taxon>
        <taxon>Fungi</taxon>
        <taxon>Dikarya</taxon>
        <taxon>Basidiomycota</taxon>
        <taxon>Agaricomycotina</taxon>
        <taxon>Agaricomycetes</taxon>
        <taxon>Agaricomycetidae</taxon>
        <taxon>Agaricales</taxon>
        <taxon>Marasmiineae</taxon>
        <taxon>Physalacriaceae</taxon>
        <taxon>Guyanagaster</taxon>
    </lineage>
</organism>
<dbReference type="AlphaFoldDB" id="A0A9P7VTD1"/>
<dbReference type="RefSeq" id="XP_043039086.1">
    <property type="nucleotide sequence ID" value="XM_043179901.1"/>
</dbReference>
<keyword evidence="3" id="KW-1185">Reference proteome</keyword>
<protein>
    <submittedName>
        <fullName evidence="2">Uncharacterized protein</fullName>
    </submittedName>
</protein>
<comment type="caution">
    <text evidence="2">The sequence shown here is derived from an EMBL/GenBank/DDBJ whole genome shotgun (WGS) entry which is preliminary data.</text>
</comment>
<feature type="compositionally biased region" description="Basic residues" evidence="1">
    <location>
        <begin position="71"/>
        <end position="84"/>
    </location>
</feature>
<evidence type="ECO:0000313" key="2">
    <source>
        <dbReference type="EMBL" id="KAG7445586.1"/>
    </source>
</evidence>
<accession>A0A9P7VTD1</accession>